<keyword evidence="10" id="KW-0812">Transmembrane</keyword>
<dbReference type="GO" id="GO:0005506">
    <property type="term" value="F:iron ion binding"/>
    <property type="evidence" value="ECO:0007669"/>
    <property type="project" value="InterPro"/>
</dbReference>
<keyword evidence="6 8" id="KW-0408">Iron</keyword>
<dbReference type="Pfam" id="PF00067">
    <property type="entry name" value="p450"/>
    <property type="match status" value="1"/>
</dbReference>
<dbReference type="EMBL" id="JARAOO010000005">
    <property type="protein sequence ID" value="KAJ7969218.1"/>
    <property type="molecule type" value="Genomic_DNA"/>
</dbReference>
<sequence>MDFVSKISEMKYPNLFLNNPPIVILSTLVFVVILFKWFKTQQRKKKLPPGPSKLPIIGNLHHLSAGKSNLPPHYTLTDLAKKHGPVMQLKVGEVLNVVVSSPEATEEVCKTQDLLFAQRQPTYAFQITSFNNSSIAFVPYGNYWRQMRKLCVTELLSQKRVHSFQAVRQEEVWSLIRFISSLKGQPLNLGQKIYSLKNNIASRAVVGKQVKEGDEFIDLVKEISLLAGGFDFPDLFPSFKFLNSFTGTKSKLVKLQRKMDKILSALLEEHRLNIKNTNTNITHTEDLTDVLIKLQESRELGFDITVDMIKAMMKDMTAAGTETTASTTEWAMSQLIRNPRVMKKAQAEVRQALQGKNKIHETDIQNFVYLKNVIKETLRLHPPAPLHTREAREDCEISGYHIPKGTKIIINAWAIGRDPKIWVDADKFLPERFEGNSIDFRGSDFELVPFGAGRRMCPGINFAMASIELVLAQLLYHFDWQLPDGMKPEDLDMDETFGLVSARKNDLNVIPIPCIPFVDA</sequence>
<evidence type="ECO:0000313" key="11">
    <source>
        <dbReference type="EMBL" id="KAJ7969218.1"/>
    </source>
</evidence>
<keyword evidence="10" id="KW-1133">Transmembrane helix</keyword>
<dbReference type="FunFam" id="1.10.630.10:FF:000043">
    <property type="entry name" value="Cytochrome P450 99A2"/>
    <property type="match status" value="1"/>
</dbReference>
<name>A0AAD7M3C2_QUISA</name>
<evidence type="ECO:0000256" key="9">
    <source>
        <dbReference type="RuleBase" id="RU000461"/>
    </source>
</evidence>
<dbReference type="PROSITE" id="PS00086">
    <property type="entry name" value="CYTOCHROME_P450"/>
    <property type="match status" value="1"/>
</dbReference>
<dbReference type="AlphaFoldDB" id="A0AAD7M3C2"/>
<keyword evidence="5 9" id="KW-0560">Oxidoreductase</keyword>
<dbReference type="Gene3D" id="1.10.630.10">
    <property type="entry name" value="Cytochrome P450"/>
    <property type="match status" value="1"/>
</dbReference>
<dbReference type="PRINTS" id="PR00385">
    <property type="entry name" value="P450"/>
</dbReference>
<keyword evidence="10" id="KW-0472">Membrane</keyword>
<evidence type="ECO:0000256" key="5">
    <source>
        <dbReference type="ARBA" id="ARBA00023002"/>
    </source>
</evidence>
<dbReference type="GO" id="GO:0004497">
    <property type="term" value="F:monooxygenase activity"/>
    <property type="evidence" value="ECO:0007669"/>
    <property type="project" value="UniProtKB-KW"/>
</dbReference>
<proteinExistence type="inferred from homology"/>
<evidence type="ECO:0000256" key="4">
    <source>
        <dbReference type="ARBA" id="ARBA00022723"/>
    </source>
</evidence>
<evidence type="ECO:0000313" key="12">
    <source>
        <dbReference type="Proteomes" id="UP001163823"/>
    </source>
</evidence>
<organism evidence="11 12">
    <name type="scientific">Quillaja saponaria</name>
    <name type="common">Soap bark tree</name>
    <dbReference type="NCBI Taxonomy" id="32244"/>
    <lineage>
        <taxon>Eukaryota</taxon>
        <taxon>Viridiplantae</taxon>
        <taxon>Streptophyta</taxon>
        <taxon>Embryophyta</taxon>
        <taxon>Tracheophyta</taxon>
        <taxon>Spermatophyta</taxon>
        <taxon>Magnoliopsida</taxon>
        <taxon>eudicotyledons</taxon>
        <taxon>Gunneridae</taxon>
        <taxon>Pentapetalae</taxon>
        <taxon>rosids</taxon>
        <taxon>fabids</taxon>
        <taxon>Fabales</taxon>
        <taxon>Quillajaceae</taxon>
        <taxon>Quillaja</taxon>
    </lineage>
</organism>
<keyword evidence="4 8" id="KW-0479">Metal-binding</keyword>
<evidence type="ECO:0000256" key="8">
    <source>
        <dbReference type="PIRSR" id="PIRSR602401-1"/>
    </source>
</evidence>
<dbReference type="SUPFAM" id="SSF48264">
    <property type="entry name" value="Cytochrome P450"/>
    <property type="match status" value="1"/>
</dbReference>
<dbReference type="PRINTS" id="PR00463">
    <property type="entry name" value="EP450I"/>
</dbReference>
<dbReference type="GO" id="GO:0020037">
    <property type="term" value="F:heme binding"/>
    <property type="evidence" value="ECO:0007669"/>
    <property type="project" value="InterPro"/>
</dbReference>
<gene>
    <name evidence="11" type="ORF">O6P43_013213</name>
</gene>
<feature type="binding site" description="axial binding residue" evidence="8">
    <location>
        <position position="457"/>
    </location>
    <ligand>
        <name>heme</name>
        <dbReference type="ChEBI" id="CHEBI:30413"/>
    </ligand>
    <ligandPart>
        <name>Fe</name>
        <dbReference type="ChEBI" id="CHEBI:18248"/>
    </ligandPart>
</feature>
<comment type="caution">
    <text evidence="11">The sequence shown here is derived from an EMBL/GenBank/DDBJ whole genome shotgun (WGS) entry which is preliminary data.</text>
</comment>
<dbReference type="InterPro" id="IPR017972">
    <property type="entry name" value="Cyt_P450_CS"/>
</dbReference>
<keyword evidence="3 8" id="KW-0349">Heme</keyword>
<evidence type="ECO:0000256" key="2">
    <source>
        <dbReference type="ARBA" id="ARBA00010617"/>
    </source>
</evidence>
<dbReference type="InterPro" id="IPR001128">
    <property type="entry name" value="Cyt_P450"/>
</dbReference>
<accession>A0AAD7M3C2</accession>
<dbReference type="CDD" id="cd11072">
    <property type="entry name" value="CYP71-like"/>
    <property type="match status" value="1"/>
</dbReference>
<comment type="similarity">
    <text evidence="2 9">Belongs to the cytochrome P450 family.</text>
</comment>
<dbReference type="GO" id="GO:0016705">
    <property type="term" value="F:oxidoreductase activity, acting on paired donors, with incorporation or reduction of molecular oxygen"/>
    <property type="evidence" value="ECO:0007669"/>
    <property type="project" value="InterPro"/>
</dbReference>
<evidence type="ECO:0000256" key="3">
    <source>
        <dbReference type="ARBA" id="ARBA00022617"/>
    </source>
</evidence>
<keyword evidence="7 9" id="KW-0503">Monooxygenase</keyword>
<evidence type="ECO:0000256" key="7">
    <source>
        <dbReference type="ARBA" id="ARBA00023033"/>
    </source>
</evidence>
<dbReference type="InterPro" id="IPR036396">
    <property type="entry name" value="Cyt_P450_sf"/>
</dbReference>
<evidence type="ECO:0000256" key="1">
    <source>
        <dbReference type="ARBA" id="ARBA00001971"/>
    </source>
</evidence>
<feature type="transmembrane region" description="Helical" evidence="10">
    <location>
        <begin position="20"/>
        <end position="38"/>
    </location>
</feature>
<evidence type="ECO:0000256" key="6">
    <source>
        <dbReference type="ARBA" id="ARBA00023004"/>
    </source>
</evidence>
<protein>
    <submittedName>
        <fullName evidence="11">Cytochrome P450</fullName>
    </submittedName>
</protein>
<evidence type="ECO:0000256" key="10">
    <source>
        <dbReference type="SAM" id="Phobius"/>
    </source>
</evidence>
<dbReference type="InterPro" id="IPR002401">
    <property type="entry name" value="Cyt_P450_E_grp-I"/>
</dbReference>
<dbReference type="PANTHER" id="PTHR47955:SF8">
    <property type="entry name" value="CYTOCHROME P450 71D11-LIKE"/>
    <property type="match status" value="1"/>
</dbReference>
<dbReference type="Proteomes" id="UP001163823">
    <property type="component" value="Chromosome 5"/>
</dbReference>
<comment type="cofactor">
    <cofactor evidence="1 8">
        <name>heme</name>
        <dbReference type="ChEBI" id="CHEBI:30413"/>
    </cofactor>
</comment>
<keyword evidence="12" id="KW-1185">Reference proteome</keyword>
<dbReference type="PANTHER" id="PTHR47955">
    <property type="entry name" value="CYTOCHROME P450 FAMILY 71 PROTEIN"/>
    <property type="match status" value="1"/>
</dbReference>
<dbReference type="KEGG" id="qsa:O6P43_013213"/>
<reference evidence="11" key="1">
    <citation type="journal article" date="2023" name="Science">
        <title>Elucidation of the pathway for biosynthesis of saponin adjuvants from the soapbark tree.</title>
        <authorList>
            <person name="Reed J."/>
            <person name="Orme A."/>
            <person name="El-Demerdash A."/>
            <person name="Owen C."/>
            <person name="Martin L.B.B."/>
            <person name="Misra R.C."/>
            <person name="Kikuchi S."/>
            <person name="Rejzek M."/>
            <person name="Martin A.C."/>
            <person name="Harkess A."/>
            <person name="Leebens-Mack J."/>
            <person name="Louveau T."/>
            <person name="Stephenson M.J."/>
            <person name="Osbourn A."/>
        </authorList>
    </citation>
    <scope>NUCLEOTIDE SEQUENCE</scope>
    <source>
        <strain evidence="11">S10</strain>
    </source>
</reference>